<keyword evidence="2" id="KW-0472">Membrane</keyword>
<feature type="compositionally biased region" description="Low complexity" evidence="1">
    <location>
        <begin position="31"/>
        <end position="42"/>
    </location>
</feature>
<protein>
    <submittedName>
        <fullName evidence="4">Type IV secretory pathway TrbF-like protein</fullName>
    </submittedName>
</protein>
<feature type="region of interest" description="Disordered" evidence="1">
    <location>
        <begin position="1"/>
        <end position="55"/>
    </location>
</feature>
<name>A0A9X2TIY4_9BACT</name>
<evidence type="ECO:0000256" key="2">
    <source>
        <dbReference type="SAM" id="Phobius"/>
    </source>
</evidence>
<reference evidence="4" key="1">
    <citation type="submission" date="2022-08" db="EMBL/GenBank/DDBJ databases">
        <title>Genomic Encyclopedia of Type Strains, Phase V (KMG-V): Genome sequencing to study the core and pangenomes of soil and plant-associated prokaryotes.</title>
        <authorList>
            <person name="Whitman W."/>
        </authorList>
    </citation>
    <scope>NUCLEOTIDE SEQUENCE</scope>
    <source>
        <strain evidence="4">SP3049</strain>
    </source>
</reference>
<dbReference type="Proteomes" id="UP001155057">
    <property type="component" value="Unassembled WGS sequence"/>
</dbReference>
<dbReference type="AlphaFoldDB" id="A0A9X2TIY4"/>
<dbReference type="GO" id="GO:0016020">
    <property type="term" value="C:membrane"/>
    <property type="evidence" value="ECO:0007669"/>
    <property type="project" value="InterPro"/>
</dbReference>
<dbReference type="Pfam" id="PF04335">
    <property type="entry name" value="VirB8"/>
    <property type="match status" value="1"/>
</dbReference>
<dbReference type="InterPro" id="IPR007430">
    <property type="entry name" value="VirB8"/>
</dbReference>
<dbReference type="InterPro" id="IPR035658">
    <property type="entry name" value="TrbF"/>
</dbReference>
<keyword evidence="2" id="KW-0812">Transmembrane</keyword>
<evidence type="ECO:0000313" key="5">
    <source>
        <dbReference type="Proteomes" id="UP001155057"/>
    </source>
</evidence>
<dbReference type="CDD" id="cd16425">
    <property type="entry name" value="TrbF"/>
    <property type="match status" value="1"/>
</dbReference>
<evidence type="ECO:0000256" key="1">
    <source>
        <dbReference type="SAM" id="MobiDB-lite"/>
    </source>
</evidence>
<sequence length="281" mass="31262">MPGVTDLFRNADDNPNVVQGGSNGREDQPNDSSPEEAPSSEGSSDDPEGTTNPFLEYQSRHRNRLERLQRQKMYLMLLAGVSVVCLAIAVVVNLQLSTSSRVEPFYVAVDEESGEIVKARSVERMQTLSKPLVQARLREVIRGLRIVYQDPRATRQAYKEAWNYIEPSSTAEAFLRREYSIGDENTTTTPPALVGEIQRTITDLRVTPVEGTNSYNLGWIEREVTSNGAISERAYTGSISTIRVEQTDKESLRENPTGLYIRGLSWQNTSTEILQSAGDSG</sequence>
<evidence type="ECO:0000259" key="3">
    <source>
        <dbReference type="Pfam" id="PF04335"/>
    </source>
</evidence>
<evidence type="ECO:0000313" key="4">
    <source>
        <dbReference type="EMBL" id="MCS3709844.1"/>
    </source>
</evidence>
<dbReference type="EMBL" id="JANUAE010000004">
    <property type="protein sequence ID" value="MCS3709844.1"/>
    <property type="molecule type" value="Genomic_DNA"/>
</dbReference>
<organism evidence="4 5">
    <name type="scientific">Salinibacter ruber</name>
    <dbReference type="NCBI Taxonomy" id="146919"/>
    <lineage>
        <taxon>Bacteria</taxon>
        <taxon>Pseudomonadati</taxon>
        <taxon>Rhodothermota</taxon>
        <taxon>Rhodothermia</taxon>
        <taxon>Rhodothermales</taxon>
        <taxon>Salinibacteraceae</taxon>
        <taxon>Salinibacter</taxon>
    </lineage>
</organism>
<accession>A0A9X2TIY4</accession>
<proteinExistence type="predicted"/>
<keyword evidence="2" id="KW-1133">Transmembrane helix</keyword>
<feature type="transmembrane region" description="Helical" evidence="2">
    <location>
        <begin position="74"/>
        <end position="96"/>
    </location>
</feature>
<gene>
    <name evidence="4" type="ORF">GGP61_001448</name>
</gene>
<comment type="caution">
    <text evidence="4">The sequence shown here is derived from an EMBL/GenBank/DDBJ whole genome shotgun (WGS) entry which is preliminary data.</text>
</comment>
<feature type="domain" description="Bacterial virulence protein VirB8" evidence="3">
    <location>
        <begin position="62"/>
        <end position="267"/>
    </location>
</feature>
<dbReference type="RefSeq" id="WP_259123745.1">
    <property type="nucleotide sequence ID" value="NZ_JANTZO010000005.1"/>
</dbReference>